<comment type="caution">
    <text evidence="1">The sequence shown here is derived from an EMBL/GenBank/DDBJ whole genome shotgun (WGS) entry which is preliminary data.</text>
</comment>
<accession>X1TEH0</accession>
<organism evidence="1">
    <name type="scientific">marine sediment metagenome</name>
    <dbReference type="NCBI Taxonomy" id="412755"/>
    <lineage>
        <taxon>unclassified sequences</taxon>
        <taxon>metagenomes</taxon>
        <taxon>ecological metagenomes</taxon>
    </lineage>
</organism>
<evidence type="ECO:0000313" key="1">
    <source>
        <dbReference type="EMBL" id="GAI89766.1"/>
    </source>
</evidence>
<feature type="non-terminal residue" evidence="1">
    <location>
        <position position="57"/>
    </location>
</feature>
<sequence length="57" mass="6557">MIKFNKPMIGKKDLESVLYCMIKDDLSPGDYLKTFSSMLSKELNLINVAVFNTYFNS</sequence>
<gene>
    <name evidence="1" type="ORF">S12H4_40003</name>
</gene>
<dbReference type="EMBL" id="BARW01024240">
    <property type="protein sequence ID" value="GAI89766.1"/>
    <property type="molecule type" value="Genomic_DNA"/>
</dbReference>
<proteinExistence type="predicted"/>
<protein>
    <submittedName>
        <fullName evidence="1">Uncharacterized protein</fullName>
    </submittedName>
</protein>
<name>X1TEH0_9ZZZZ</name>
<dbReference type="AlphaFoldDB" id="X1TEH0"/>
<reference evidence="1" key="1">
    <citation type="journal article" date="2014" name="Front. Microbiol.">
        <title>High frequency of phylogenetically diverse reductive dehalogenase-homologous genes in deep subseafloor sedimentary metagenomes.</title>
        <authorList>
            <person name="Kawai M."/>
            <person name="Futagami T."/>
            <person name="Toyoda A."/>
            <person name="Takaki Y."/>
            <person name="Nishi S."/>
            <person name="Hori S."/>
            <person name="Arai W."/>
            <person name="Tsubouchi T."/>
            <person name="Morono Y."/>
            <person name="Uchiyama I."/>
            <person name="Ito T."/>
            <person name="Fujiyama A."/>
            <person name="Inagaki F."/>
            <person name="Takami H."/>
        </authorList>
    </citation>
    <scope>NUCLEOTIDE SEQUENCE</scope>
    <source>
        <strain evidence="1">Expedition CK06-06</strain>
    </source>
</reference>